<reference evidence="1" key="1">
    <citation type="submission" date="2020-08" db="EMBL/GenBank/DDBJ databases">
        <title>Multicomponent nature underlies the extraordinary mechanical properties of spider dragline silk.</title>
        <authorList>
            <person name="Kono N."/>
            <person name="Nakamura H."/>
            <person name="Mori M."/>
            <person name="Yoshida Y."/>
            <person name="Ohtoshi R."/>
            <person name="Malay A.D."/>
            <person name="Moran D.A.P."/>
            <person name="Tomita M."/>
            <person name="Numata K."/>
            <person name="Arakawa K."/>
        </authorList>
    </citation>
    <scope>NUCLEOTIDE SEQUENCE</scope>
</reference>
<evidence type="ECO:0000313" key="2">
    <source>
        <dbReference type="Proteomes" id="UP000887013"/>
    </source>
</evidence>
<gene>
    <name evidence="1" type="ORF">NPIL_415341</name>
</gene>
<organism evidence="1 2">
    <name type="scientific">Nephila pilipes</name>
    <name type="common">Giant wood spider</name>
    <name type="synonym">Nephila maculata</name>
    <dbReference type="NCBI Taxonomy" id="299642"/>
    <lineage>
        <taxon>Eukaryota</taxon>
        <taxon>Metazoa</taxon>
        <taxon>Ecdysozoa</taxon>
        <taxon>Arthropoda</taxon>
        <taxon>Chelicerata</taxon>
        <taxon>Arachnida</taxon>
        <taxon>Araneae</taxon>
        <taxon>Araneomorphae</taxon>
        <taxon>Entelegynae</taxon>
        <taxon>Araneoidea</taxon>
        <taxon>Nephilidae</taxon>
        <taxon>Nephila</taxon>
    </lineage>
</organism>
<dbReference type="EMBL" id="BMAW01038561">
    <property type="protein sequence ID" value="GFU52568.1"/>
    <property type="molecule type" value="Genomic_DNA"/>
</dbReference>
<keyword evidence="2" id="KW-1185">Reference proteome</keyword>
<dbReference type="AlphaFoldDB" id="A0A8X6R228"/>
<sequence length="78" mass="8876">MAGIRRGMSRVIGTILRGQHRTRQTIFQRNSSCDHFLRELTNESEAPDWLEPDQLTAIDRVAKVPSESLGLVERTPTE</sequence>
<proteinExistence type="predicted"/>
<name>A0A8X6R228_NEPPI</name>
<dbReference type="Proteomes" id="UP000887013">
    <property type="component" value="Unassembled WGS sequence"/>
</dbReference>
<comment type="caution">
    <text evidence="1">The sequence shown here is derived from an EMBL/GenBank/DDBJ whole genome shotgun (WGS) entry which is preliminary data.</text>
</comment>
<protein>
    <submittedName>
        <fullName evidence="1">Uncharacterized protein</fullName>
    </submittedName>
</protein>
<accession>A0A8X6R228</accession>
<evidence type="ECO:0000313" key="1">
    <source>
        <dbReference type="EMBL" id="GFU52568.1"/>
    </source>
</evidence>